<evidence type="ECO:0000313" key="1">
    <source>
        <dbReference type="EMBL" id="GGD62202.1"/>
    </source>
</evidence>
<keyword evidence="2" id="KW-1185">Reference proteome</keyword>
<reference evidence="1" key="1">
    <citation type="journal article" date="2014" name="Int. J. Syst. Evol. Microbiol.">
        <title>Complete genome sequence of Corynebacterium casei LMG S-19264T (=DSM 44701T), isolated from a smear-ripened cheese.</title>
        <authorList>
            <consortium name="US DOE Joint Genome Institute (JGI-PGF)"/>
            <person name="Walter F."/>
            <person name="Albersmeier A."/>
            <person name="Kalinowski J."/>
            <person name="Ruckert C."/>
        </authorList>
    </citation>
    <scope>NUCLEOTIDE SEQUENCE</scope>
    <source>
        <strain evidence="1">CGMCC 1.15958</strain>
    </source>
</reference>
<organism evidence="1 2">
    <name type="scientific">Emticicia aquatilis</name>
    <dbReference type="NCBI Taxonomy" id="1537369"/>
    <lineage>
        <taxon>Bacteria</taxon>
        <taxon>Pseudomonadati</taxon>
        <taxon>Bacteroidota</taxon>
        <taxon>Cytophagia</taxon>
        <taxon>Cytophagales</taxon>
        <taxon>Leadbetterellaceae</taxon>
        <taxon>Emticicia</taxon>
    </lineage>
</organism>
<dbReference type="Pfam" id="PF06224">
    <property type="entry name" value="AlkZ-like"/>
    <property type="match status" value="1"/>
</dbReference>
<protein>
    <recommendedName>
        <fullName evidence="3">Winged helix DNA-binding domain-containing protein</fullName>
    </recommendedName>
</protein>
<dbReference type="PANTHER" id="PTHR38479:SF2">
    <property type="entry name" value="WINGED HELIX DNA-BINDING DOMAIN-CONTAINING PROTEIN"/>
    <property type="match status" value="1"/>
</dbReference>
<dbReference type="RefSeq" id="WP_188766721.1">
    <property type="nucleotide sequence ID" value="NZ_BMKK01000005.1"/>
</dbReference>
<reference evidence="1" key="2">
    <citation type="submission" date="2020-09" db="EMBL/GenBank/DDBJ databases">
        <authorList>
            <person name="Sun Q."/>
            <person name="Zhou Y."/>
        </authorList>
    </citation>
    <scope>NUCLEOTIDE SEQUENCE</scope>
    <source>
        <strain evidence="1">CGMCC 1.15958</strain>
    </source>
</reference>
<dbReference type="Proteomes" id="UP000609064">
    <property type="component" value="Unassembled WGS sequence"/>
</dbReference>
<accession>A0A916YV89</accession>
<gene>
    <name evidence="1" type="ORF">GCM10011514_27880</name>
</gene>
<name>A0A916YV89_9BACT</name>
<comment type="caution">
    <text evidence="1">The sequence shown here is derived from an EMBL/GenBank/DDBJ whole genome shotgun (WGS) entry which is preliminary data.</text>
</comment>
<evidence type="ECO:0000313" key="2">
    <source>
        <dbReference type="Proteomes" id="UP000609064"/>
    </source>
</evidence>
<dbReference type="EMBL" id="BMKK01000005">
    <property type="protein sequence ID" value="GGD62202.1"/>
    <property type="molecule type" value="Genomic_DNA"/>
</dbReference>
<proteinExistence type="predicted"/>
<dbReference type="AlphaFoldDB" id="A0A916YV89"/>
<sequence length="356" mass="40421">MNLPAIRLSQQKIKRQDLSTPQEVVAYMGAMQAQDLEMSKWAVGLRLSNSTKTLIENALNDGSLVRTHILRPTWHIVSGQDVRWMMALTGKNIKTLAATYERKLGMDAALFTKANDLIVKALEGGKSLTRQEVMKELEKRGIKTDSSRAVHFMMNAETDAIVCNGTPKGKEITYALLDEKVPKGLILNKEESLFTLAQRYFRSHSPTTLQDFHWWSGLSMTDARAGLQNIQSDLEQMEYEGKSYFIHKEIEVLNLDDSIFMLPAFDEYCVSYKDRSTIFDKHLQGQAITSNGIFKPIIVVNGKVEGIWKRTIQKNKVLIEPTFFDASKKFDVEKLQSAAQGFGDFLELEVEVKKTW</sequence>
<dbReference type="PANTHER" id="PTHR38479">
    <property type="entry name" value="LMO0824 PROTEIN"/>
    <property type="match status" value="1"/>
</dbReference>
<evidence type="ECO:0008006" key="3">
    <source>
        <dbReference type="Google" id="ProtNLM"/>
    </source>
</evidence>
<dbReference type="InterPro" id="IPR009351">
    <property type="entry name" value="AlkZ-like"/>
</dbReference>